<dbReference type="InterPro" id="IPR038351">
    <property type="entry name" value="MCD_N_sf"/>
</dbReference>
<feature type="domain" description="Malonyl-CoA decarboxylase C-terminal" evidence="1">
    <location>
        <begin position="159"/>
        <end position="452"/>
    </location>
</feature>
<dbReference type="InterPro" id="IPR035372">
    <property type="entry name" value="MCD_N"/>
</dbReference>
<dbReference type="GO" id="GO:0006633">
    <property type="term" value="P:fatty acid biosynthetic process"/>
    <property type="evidence" value="ECO:0007669"/>
    <property type="project" value="InterPro"/>
</dbReference>
<dbReference type="GO" id="GO:0005759">
    <property type="term" value="C:mitochondrial matrix"/>
    <property type="evidence" value="ECO:0007669"/>
    <property type="project" value="TreeGrafter"/>
</dbReference>
<accession>A0A3M7QI83</accession>
<organism evidence="3 4">
    <name type="scientific">Brachionus plicatilis</name>
    <name type="common">Marine rotifer</name>
    <name type="synonym">Brachionus muelleri</name>
    <dbReference type="NCBI Taxonomy" id="10195"/>
    <lineage>
        <taxon>Eukaryota</taxon>
        <taxon>Metazoa</taxon>
        <taxon>Spiralia</taxon>
        <taxon>Gnathifera</taxon>
        <taxon>Rotifera</taxon>
        <taxon>Eurotatoria</taxon>
        <taxon>Monogononta</taxon>
        <taxon>Pseudotrocha</taxon>
        <taxon>Ploima</taxon>
        <taxon>Brachionidae</taxon>
        <taxon>Brachionus</taxon>
    </lineage>
</organism>
<dbReference type="GO" id="GO:0050080">
    <property type="term" value="F:malonyl-CoA decarboxylase activity"/>
    <property type="evidence" value="ECO:0007669"/>
    <property type="project" value="UniProtKB-EC"/>
</dbReference>
<dbReference type="GO" id="GO:0006085">
    <property type="term" value="P:acetyl-CoA biosynthetic process"/>
    <property type="evidence" value="ECO:0007669"/>
    <property type="project" value="TreeGrafter"/>
</dbReference>
<dbReference type="GO" id="GO:0005782">
    <property type="term" value="C:peroxisomal matrix"/>
    <property type="evidence" value="ECO:0007669"/>
    <property type="project" value="TreeGrafter"/>
</dbReference>
<name>A0A3M7QI83_BRAPC</name>
<comment type="caution">
    <text evidence="3">The sequence shown here is derived from an EMBL/GenBank/DDBJ whole genome shotgun (WGS) entry which is preliminary data.</text>
</comment>
<evidence type="ECO:0000259" key="1">
    <source>
        <dbReference type="Pfam" id="PF05292"/>
    </source>
</evidence>
<dbReference type="OrthoDB" id="426718at2759"/>
<dbReference type="Gene3D" id="1.20.140.90">
    <property type="entry name" value="Malonyl-CoA decarboxylase, oligemerization domain"/>
    <property type="match status" value="1"/>
</dbReference>
<reference evidence="3 4" key="1">
    <citation type="journal article" date="2018" name="Sci. Rep.">
        <title>Genomic signatures of local adaptation to the degree of environmental predictability in rotifers.</title>
        <authorList>
            <person name="Franch-Gras L."/>
            <person name="Hahn C."/>
            <person name="Garcia-Roger E.M."/>
            <person name="Carmona M.J."/>
            <person name="Serra M."/>
            <person name="Gomez A."/>
        </authorList>
    </citation>
    <scope>NUCLEOTIDE SEQUENCE [LARGE SCALE GENOMIC DNA]</scope>
    <source>
        <strain evidence="3">HYR1</strain>
    </source>
</reference>
<evidence type="ECO:0000313" key="3">
    <source>
        <dbReference type="EMBL" id="RNA10854.1"/>
    </source>
</evidence>
<feature type="domain" description="Malonyl-CoA decarboxylase N-terminal" evidence="2">
    <location>
        <begin position="86"/>
        <end position="156"/>
    </location>
</feature>
<dbReference type="EMBL" id="REGN01006099">
    <property type="protein sequence ID" value="RNA10854.1"/>
    <property type="molecule type" value="Genomic_DNA"/>
</dbReference>
<proteinExistence type="predicted"/>
<dbReference type="Pfam" id="PF05292">
    <property type="entry name" value="MCD"/>
    <property type="match status" value="1"/>
</dbReference>
<evidence type="ECO:0000259" key="2">
    <source>
        <dbReference type="Pfam" id="PF17408"/>
    </source>
</evidence>
<dbReference type="STRING" id="10195.A0A3M7QI83"/>
<dbReference type="Proteomes" id="UP000276133">
    <property type="component" value="Unassembled WGS sequence"/>
</dbReference>
<dbReference type="InterPro" id="IPR042303">
    <property type="entry name" value="Malonyl_CoA_deC_C_sf"/>
</dbReference>
<dbReference type="PANTHER" id="PTHR28641:SF1">
    <property type="entry name" value="MALONYL-COA DECARBOXYLASE, MITOCHONDRIAL"/>
    <property type="match status" value="1"/>
</dbReference>
<dbReference type="Pfam" id="PF17408">
    <property type="entry name" value="MCD_N"/>
    <property type="match status" value="1"/>
</dbReference>
<evidence type="ECO:0000313" key="4">
    <source>
        <dbReference type="Proteomes" id="UP000276133"/>
    </source>
</evidence>
<dbReference type="InterPro" id="IPR038917">
    <property type="entry name" value="Malonyl_CoA_deC"/>
</dbReference>
<dbReference type="PANTHER" id="PTHR28641">
    <property type="match status" value="1"/>
</dbReference>
<dbReference type="GO" id="GO:2001294">
    <property type="term" value="P:malonyl-CoA catabolic process"/>
    <property type="evidence" value="ECO:0007669"/>
    <property type="project" value="TreeGrafter"/>
</dbReference>
<dbReference type="Gene3D" id="3.40.630.150">
    <property type="entry name" value="Malonyl-CoA decarboxylase, catalytic domain"/>
    <property type="match status" value="1"/>
</dbReference>
<protein>
    <submittedName>
        <fullName evidence="3">Malonyl-mitochondrial</fullName>
        <ecNumber evidence="3">4.1.1.9</ecNumber>
    </submittedName>
</protein>
<dbReference type="InterPro" id="IPR007956">
    <property type="entry name" value="Malonyl_CoA_deC_C"/>
</dbReference>
<gene>
    <name evidence="3" type="ORF">BpHYR1_053426</name>
</gene>
<sequence>MPSWKNLRSTVKEIIDLGSKSATLADPKSSLFCQQFLNQAPRDRSELIKFICLDHGLKTDQIFNSINFLTNSSKNLNDFSKNFRLGNYDKLSTSIRPEYYNLFQNLARVKEGVSTLVKLRADLLKILEQKYELNTKIEEDLKIMNFILKNMLVLWFSTGLLNIQRIDWKSPTILVEKVAQYESVHQIKTLTDLKNRLGSTRRCFIYTHSTMPYEPLVILHIALTNSVSSNISDLIKRYKTAANEENKEFDATKCTNAIFYSINSCQKGLQQVDLGNSLIKSCVRLLLEELPNLKNFHTLSPIPRFKEWLDLKIALRIENKSDIFQMDKCFKQDEIDFLNEHFKTNDFTQLIYQIKDYINSSKFKKVVEDFDSEINDFKTKANDYRLDSIMVGFLIKACSFYLFFEKKNGYAFNSVTNFHIKNGAQIYRLNFGADQSDNGWRSSYSMMVNYGYNLNDLDYNCVNYLTTKSIKISELFEKNLINFSQSKI</sequence>
<dbReference type="AlphaFoldDB" id="A0A3M7QI83"/>
<dbReference type="EC" id="4.1.1.9" evidence="3"/>
<keyword evidence="3" id="KW-0456">Lyase</keyword>
<keyword evidence="4" id="KW-1185">Reference proteome</keyword>